<dbReference type="Proteomes" id="UP000175706">
    <property type="component" value="Unassembled WGS sequence"/>
</dbReference>
<protein>
    <submittedName>
        <fullName evidence="1">Uncharacterized protein</fullName>
    </submittedName>
</protein>
<accession>A0A1E8AXX5</accession>
<evidence type="ECO:0000313" key="2">
    <source>
        <dbReference type="Proteomes" id="UP000175706"/>
    </source>
</evidence>
<reference evidence="1 2" key="1">
    <citation type="submission" date="2016-05" db="EMBL/GenBank/DDBJ databases">
        <title>Bacillus thuringiensis and Bacillus weihenstephanensis as novel biocontrol agents of wilt causing Verticillium species.</title>
        <authorList>
            <person name="Hollensteiner J."/>
            <person name="Wemheuer F."/>
            <person name="Harting R."/>
            <person name="Kolarzyk A."/>
            <person name="Diaz-Valerio S."/>
            <person name="Poehlein A."/>
            <person name="Brzuszkiewicz E."/>
            <person name="Nesemann K."/>
            <person name="Braus-Stromeyer S."/>
            <person name="Braus G."/>
            <person name="Daniel R."/>
            <person name="Liesegang H."/>
        </authorList>
    </citation>
    <scope>NUCLEOTIDE SEQUENCE [LARGE SCALE GENOMIC DNA]</scope>
    <source>
        <strain evidence="1 2">GOE8</strain>
    </source>
</reference>
<sequence length="63" mass="7022">MLDTLINHFKDVNLVCSQCGKTIERGERFAVSLVLSEDKNMPVGQLDKILAKIANEILCSKCK</sequence>
<dbReference type="PATRIC" id="fig|86662.25.peg.6137"/>
<name>A0A1E8AXX5_BACMY</name>
<dbReference type="EMBL" id="LXLT01000140">
    <property type="protein sequence ID" value="OFD69303.1"/>
    <property type="molecule type" value="Genomic_DNA"/>
</dbReference>
<proteinExistence type="predicted"/>
<dbReference type="GeneID" id="92887417"/>
<organism evidence="1 2">
    <name type="scientific">Bacillus mycoides</name>
    <dbReference type="NCBI Taxonomy" id="1405"/>
    <lineage>
        <taxon>Bacteria</taxon>
        <taxon>Bacillati</taxon>
        <taxon>Bacillota</taxon>
        <taxon>Bacilli</taxon>
        <taxon>Bacillales</taxon>
        <taxon>Bacillaceae</taxon>
        <taxon>Bacillus</taxon>
        <taxon>Bacillus cereus group</taxon>
    </lineage>
</organism>
<gene>
    <name evidence="1" type="ORF">BWGOE8_59280</name>
</gene>
<comment type="caution">
    <text evidence="1">The sequence shown here is derived from an EMBL/GenBank/DDBJ whole genome shotgun (WGS) entry which is preliminary data.</text>
</comment>
<evidence type="ECO:0000313" key="1">
    <source>
        <dbReference type="EMBL" id="OFD69303.1"/>
    </source>
</evidence>
<dbReference type="RefSeq" id="WP_070145839.1">
    <property type="nucleotide sequence ID" value="NZ_LXLT01000140.1"/>
</dbReference>
<dbReference type="AlphaFoldDB" id="A0A1E8AXX5"/>